<protein>
    <submittedName>
        <fullName evidence="2">Uncharacterized protein</fullName>
    </submittedName>
</protein>
<name>A0A7W4IE67_9PROT</name>
<gene>
    <name evidence="2" type="ORF">HLH48_13705</name>
</gene>
<dbReference type="RefSeq" id="WP_182998047.1">
    <property type="nucleotide sequence ID" value="NZ_JABEQJ010000017.1"/>
</dbReference>
<dbReference type="Proteomes" id="UP000589085">
    <property type="component" value="Unassembled WGS sequence"/>
</dbReference>
<dbReference type="EMBL" id="JABEQJ010000017">
    <property type="protein sequence ID" value="MBB2161214.1"/>
    <property type="molecule type" value="Genomic_DNA"/>
</dbReference>
<dbReference type="AlphaFoldDB" id="A0A7W4IE67"/>
<evidence type="ECO:0000256" key="1">
    <source>
        <dbReference type="SAM" id="MobiDB-lite"/>
    </source>
</evidence>
<evidence type="ECO:0000313" key="3">
    <source>
        <dbReference type="Proteomes" id="UP000589085"/>
    </source>
</evidence>
<proteinExistence type="predicted"/>
<evidence type="ECO:0000313" key="2">
    <source>
        <dbReference type="EMBL" id="MBB2161214.1"/>
    </source>
</evidence>
<feature type="compositionally biased region" description="Polar residues" evidence="1">
    <location>
        <begin position="120"/>
        <end position="134"/>
    </location>
</feature>
<accession>A0A7W4IE67</accession>
<sequence length="170" mass="18672">MKPLSSDELTARFRKARWKTRGHELRVFIEHHHEALRTILDTSRDFKTLTAALAEIGLRNARGGPLSPDTVRKAWARVDKRLAEATPLVPTRGTPVRLVDGTGIPPRPVPAPRTHAPVPASSSREPVQPASMNSDGRKSKEKLAAATHMLRASEPALPTPVVRGDRNPDQ</sequence>
<feature type="region of interest" description="Disordered" evidence="1">
    <location>
        <begin position="86"/>
        <end position="170"/>
    </location>
</feature>
<organism evidence="2 3">
    <name type="scientific">Gluconacetobacter sacchari</name>
    <dbReference type="NCBI Taxonomy" id="92759"/>
    <lineage>
        <taxon>Bacteria</taxon>
        <taxon>Pseudomonadati</taxon>
        <taxon>Pseudomonadota</taxon>
        <taxon>Alphaproteobacteria</taxon>
        <taxon>Acetobacterales</taxon>
        <taxon>Acetobacteraceae</taxon>
        <taxon>Gluconacetobacter</taxon>
    </lineage>
</organism>
<comment type="caution">
    <text evidence="2">The sequence shown here is derived from an EMBL/GenBank/DDBJ whole genome shotgun (WGS) entry which is preliminary data.</text>
</comment>
<reference evidence="2 3" key="1">
    <citation type="submission" date="2020-04" db="EMBL/GenBank/DDBJ databases">
        <title>Description of novel Gluconacetobacter.</title>
        <authorList>
            <person name="Sombolestani A."/>
        </authorList>
    </citation>
    <scope>NUCLEOTIDE SEQUENCE [LARGE SCALE GENOMIC DNA]</scope>
    <source>
        <strain evidence="2 3">LMG 19747</strain>
    </source>
</reference>